<feature type="compositionally biased region" description="Polar residues" evidence="1">
    <location>
        <begin position="905"/>
        <end position="914"/>
    </location>
</feature>
<proteinExistence type="predicted"/>
<gene>
    <name evidence="4 5 6" type="primary">LOC101858144</name>
</gene>
<dbReference type="Gene3D" id="3.40.50.1820">
    <property type="entry name" value="alpha/beta hydrolase"/>
    <property type="match status" value="1"/>
</dbReference>
<dbReference type="InterPro" id="IPR056519">
    <property type="entry name" value="KANSL3_1st"/>
</dbReference>
<feature type="compositionally biased region" description="Polar residues" evidence="1">
    <location>
        <begin position="630"/>
        <end position="643"/>
    </location>
</feature>
<feature type="region of interest" description="Disordered" evidence="1">
    <location>
        <begin position="471"/>
        <end position="494"/>
    </location>
</feature>
<dbReference type="Pfam" id="PF23154">
    <property type="entry name" value="KANSL3_1st"/>
    <property type="match status" value="1"/>
</dbReference>
<dbReference type="PANTHER" id="PTHR13136:SF16">
    <property type="entry name" value="KAT8 REGULATORY NSL COMPLEX SUBUNIT 3"/>
    <property type="match status" value="1"/>
</dbReference>
<accession>A0ABM1VR92</accession>
<feature type="region of interest" description="Disordered" evidence="1">
    <location>
        <begin position="630"/>
        <end position="651"/>
    </location>
</feature>
<evidence type="ECO:0000313" key="6">
    <source>
        <dbReference type="RefSeq" id="XP_035824934.1"/>
    </source>
</evidence>
<evidence type="ECO:0000313" key="5">
    <source>
        <dbReference type="RefSeq" id="XP_005089510.1"/>
    </source>
</evidence>
<dbReference type="InterPro" id="IPR026555">
    <property type="entry name" value="NSL3/Tex30"/>
</dbReference>
<feature type="region of interest" description="Disordered" evidence="1">
    <location>
        <begin position="883"/>
        <end position="932"/>
    </location>
</feature>
<feature type="domain" description="KANSL3 helical" evidence="2">
    <location>
        <begin position="117"/>
        <end position="230"/>
    </location>
</feature>
<organism evidence="3 6">
    <name type="scientific">Aplysia californica</name>
    <name type="common">California sea hare</name>
    <dbReference type="NCBI Taxonomy" id="6500"/>
    <lineage>
        <taxon>Eukaryota</taxon>
        <taxon>Metazoa</taxon>
        <taxon>Spiralia</taxon>
        <taxon>Lophotrochozoa</taxon>
        <taxon>Mollusca</taxon>
        <taxon>Gastropoda</taxon>
        <taxon>Heterobranchia</taxon>
        <taxon>Euthyneura</taxon>
        <taxon>Tectipleura</taxon>
        <taxon>Aplysiida</taxon>
        <taxon>Aplysioidea</taxon>
        <taxon>Aplysiidae</taxon>
        <taxon>Aplysia</taxon>
    </lineage>
</organism>
<protein>
    <submittedName>
        <fullName evidence="4 5">KAT8 regulatory NSL complex subunit 3</fullName>
    </submittedName>
</protein>
<dbReference type="GeneID" id="101858144"/>
<dbReference type="RefSeq" id="XP_005089510.1">
    <property type="nucleotide sequence ID" value="XM_005089453.3"/>
</dbReference>
<dbReference type="InterPro" id="IPR029058">
    <property type="entry name" value="AB_hydrolase_fold"/>
</dbReference>
<feature type="region of interest" description="Disordered" evidence="1">
    <location>
        <begin position="1029"/>
        <end position="1057"/>
    </location>
</feature>
<name>A0ABM1VR92_APLCA</name>
<feature type="compositionally biased region" description="Acidic residues" evidence="1">
    <location>
        <begin position="67"/>
        <end position="76"/>
    </location>
</feature>
<feature type="compositionally biased region" description="Basic residues" evidence="1">
    <location>
        <begin position="536"/>
        <end position="547"/>
    </location>
</feature>
<feature type="compositionally biased region" description="Low complexity" evidence="1">
    <location>
        <begin position="915"/>
        <end position="930"/>
    </location>
</feature>
<dbReference type="SUPFAM" id="SSF53474">
    <property type="entry name" value="alpha/beta-Hydrolases"/>
    <property type="match status" value="1"/>
</dbReference>
<feature type="region of interest" description="Disordered" evidence="1">
    <location>
        <begin position="525"/>
        <end position="582"/>
    </location>
</feature>
<keyword evidence="3" id="KW-1185">Reference proteome</keyword>
<feature type="compositionally biased region" description="Low complexity" evidence="1">
    <location>
        <begin position="525"/>
        <end position="535"/>
    </location>
</feature>
<dbReference type="RefSeq" id="XP_035824934.1">
    <property type="nucleotide sequence ID" value="XM_035969041.1"/>
</dbReference>
<reference evidence="4 5" key="1">
    <citation type="submission" date="2025-05" db="UniProtKB">
        <authorList>
            <consortium name="RefSeq"/>
        </authorList>
    </citation>
    <scope>IDENTIFICATION</scope>
</reference>
<dbReference type="Proteomes" id="UP000694888">
    <property type="component" value="Unplaced"/>
</dbReference>
<feature type="region of interest" description="Disordered" evidence="1">
    <location>
        <begin position="1118"/>
        <end position="1218"/>
    </location>
</feature>
<evidence type="ECO:0000259" key="2">
    <source>
        <dbReference type="Pfam" id="PF23154"/>
    </source>
</evidence>
<evidence type="ECO:0000313" key="3">
    <source>
        <dbReference type="Proteomes" id="UP000694888"/>
    </source>
</evidence>
<feature type="compositionally biased region" description="Basic and acidic residues" evidence="1">
    <location>
        <begin position="56"/>
        <end position="66"/>
    </location>
</feature>
<evidence type="ECO:0000256" key="1">
    <source>
        <dbReference type="SAM" id="MobiDB-lite"/>
    </source>
</evidence>
<feature type="compositionally biased region" description="Polar residues" evidence="1">
    <location>
        <begin position="1181"/>
        <end position="1195"/>
    </location>
</feature>
<sequence>MIKMEDNPVRFSPFSHRNPNEVSIVCIDHCYAKPWSTHPDASNAQPLRMLFMEKFPRPETRDKESTDTDIDVEGEDPVSTLPYDVNKARSQMVDCEKHAALLCPDQSEMRDDWEENIAAMRNSWSVLQNRVFAKVMRVLQADRLSRLSIQETKNEPILRRLQVDKAARRVRQAFANVGWDMTLILWIHNLFVENLRGQLFISYLEVLQTLKAKIPSLIDRLISGTTLKQDTLSSESLNALLKKSWDPVLASINQQKLKKLPENPLLLVIPSAPSFVSNPLSSKRHKFWYSQMAAMGKVINVIPINNSTSITIANCVENMIATVRSKLLEVKGHYPGRPIVLIGWHVGAVVACHVALMEIVQAVVCLGFPTMGVSGNRWDIEDQLYSCKTPTLFIVGQFANANSLDMLEEVREKLRVETGLVVVGGADDHLRMCRAKKRSCNVTQSMVDRCIMDEVFDFLGSILCQVNLQSEPMEEPEPVKKPRKRKQKDLATTVSSQTIGNIAKQSSLKVAKALALSSSSTSMLSGQVSVSAPGKIAKRASPKKKASKSGGDPAVFGKKPLLHLSFPSSPTTSVPGETTTTSTAAVSSVSEAAAIASAPELSNLLQSIRTSLSRSSNTVSTLSPAKVISTSAPTTNSAQSQTPASSVSGSASSSSAASGLSRFLASSALLRNTSLIKSAELNASLTNTVDTLNTSGPKQQPQILIRAGPTSEPFSIPLSFSMASKVLKTSSGVKLGDSLMGTSQIQHLLASSPVTSSTTTASSSSSAPSQLLQVSAGNTSSVSSSLTSSCTPPLSTFSSPVPSCSGSTSVSVSSSVHTSPGASIFNMGNDSVSMKESPPGNVPAPGTVSIDLGQIASSSSSNVLKLNSPPKVSLIPLSKQLQGLSGTSPERALLGGQVGSPEVPSGQSLLAQQQTPLESLTPSTHTTTSTARSLQLLPSTDSSKNLTPISHRGLTVTPTTQFLSTINSPSGLITLQLAPSRKDSAATVVTFTKDQTDVDAKQRILQQQILHLHDLASSTKQVDSTSVVSSFSKSESEKKLSQSTEQSPSRSSTSTLSTLVMTPASKASYSPGQIVLQYKSPSSHTLLSHGSSKPGSPQMVIATTSETLGQVTSLLESSPITLGDQRRGSSILSSPSQGGQDSPSPLSKAMSRLSAPSPSSSSAVSSTSSSPNPSQSSSGATRASKTTISSYTATSKPVLPTIASTRTRRIKTPKQYDL</sequence>
<evidence type="ECO:0000313" key="4">
    <source>
        <dbReference type="RefSeq" id="XP_005089509.1"/>
    </source>
</evidence>
<feature type="region of interest" description="Disordered" evidence="1">
    <location>
        <begin position="56"/>
        <end position="81"/>
    </location>
</feature>
<feature type="compositionally biased region" description="Low complexity" evidence="1">
    <location>
        <begin position="1041"/>
        <end position="1057"/>
    </location>
</feature>
<dbReference type="RefSeq" id="XP_005089509.1">
    <property type="nucleotide sequence ID" value="XM_005089452.3"/>
</dbReference>
<feature type="compositionally biased region" description="Low complexity" evidence="1">
    <location>
        <begin position="568"/>
        <end position="582"/>
    </location>
</feature>
<dbReference type="PANTHER" id="PTHR13136">
    <property type="entry name" value="TESTIS DEVELOPMENT PROTEIN PRTD"/>
    <property type="match status" value="1"/>
</dbReference>
<feature type="compositionally biased region" description="Low complexity" evidence="1">
    <location>
        <begin position="1132"/>
        <end position="1180"/>
    </location>
</feature>